<gene>
    <name evidence="2" type="ORF">ACFOW9_05380</name>
</gene>
<feature type="compositionally biased region" description="Pro residues" evidence="1">
    <location>
        <begin position="269"/>
        <end position="283"/>
    </location>
</feature>
<feature type="region of interest" description="Disordered" evidence="1">
    <location>
        <begin position="211"/>
        <end position="302"/>
    </location>
</feature>
<sequence length="302" mass="32563">MLTANELHIEGRRHTLLPSTTLEASRGEVTLVQADGQERRTALALALTGRMKPSSGTVALGHSESLAALRHRSVIVDSPEVNAPEHHLTVRSLVSEDLALVPLKFRDRTRPTAWLVNHGFRDVLDKWVEELEPERLLHLQLELALADQFVELVVVDSPDRHTADPSGWLTLLEHTAAGKIGQVTDSPADTPARQLVVVVVVGRIPDGWNGPAFLAGDEPEQHHLESEPSEGEAAESAPLEPELADVGPEDETEAATGPKGEAEPELTPKPDPYPNAAPEPQLDPAPETASETEITGEEGGDK</sequence>
<keyword evidence="2" id="KW-0067">ATP-binding</keyword>
<protein>
    <submittedName>
        <fullName evidence="2">ABC transporter ATP-binding protein</fullName>
    </submittedName>
</protein>
<dbReference type="EMBL" id="JBHSCQ010000005">
    <property type="protein sequence ID" value="MFC4265029.1"/>
    <property type="molecule type" value="Genomic_DNA"/>
</dbReference>
<dbReference type="Proteomes" id="UP001595773">
    <property type="component" value="Unassembled WGS sequence"/>
</dbReference>
<organism evidence="2 3">
    <name type="scientific">Arthrobacter cryoconiti</name>
    <dbReference type="NCBI Taxonomy" id="748907"/>
    <lineage>
        <taxon>Bacteria</taxon>
        <taxon>Bacillati</taxon>
        <taxon>Actinomycetota</taxon>
        <taxon>Actinomycetes</taxon>
        <taxon>Micrococcales</taxon>
        <taxon>Micrococcaceae</taxon>
        <taxon>Arthrobacter</taxon>
    </lineage>
</organism>
<evidence type="ECO:0000313" key="3">
    <source>
        <dbReference type="Proteomes" id="UP001595773"/>
    </source>
</evidence>
<proteinExistence type="predicted"/>
<keyword evidence="2" id="KW-0547">Nucleotide-binding</keyword>
<evidence type="ECO:0000256" key="1">
    <source>
        <dbReference type="SAM" id="MobiDB-lite"/>
    </source>
</evidence>
<keyword evidence="3" id="KW-1185">Reference proteome</keyword>
<accession>A0ABV8QXV8</accession>
<comment type="caution">
    <text evidence="2">The sequence shown here is derived from an EMBL/GenBank/DDBJ whole genome shotgun (WGS) entry which is preliminary data.</text>
</comment>
<evidence type="ECO:0000313" key="2">
    <source>
        <dbReference type="EMBL" id="MFC4265029.1"/>
    </source>
</evidence>
<reference evidence="3" key="1">
    <citation type="journal article" date="2019" name="Int. J. Syst. Evol. Microbiol.">
        <title>The Global Catalogue of Microorganisms (GCM) 10K type strain sequencing project: providing services to taxonomists for standard genome sequencing and annotation.</title>
        <authorList>
            <consortium name="The Broad Institute Genomics Platform"/>
            <consortium name="The Broad Institute Genome Sequencing Center for Infectious Disease"/>
            <person name="Wu L."/>
            <person name="Ma J."/>
        </authorList>
    </citation>
    <scope>NUCLEOTIDE SEQUENCE [LARGE SCALE GENOMIC DNA]</scope>
    <source>
        <strain evidence="3">CGMCC 1.10698</strain>
    </source>
</reference>
<dbReference type="RefSeq" id="WP_230066646.1">
    <property type="nucleotide sequence ID" value="NZ_BAABLL010000019.1"/>
</dbReference>
<name>A0ABV8QXV8_9MICC</name>
<dbReference type="GO" id="GO:0005524">
    <property type="term" value="F:ATP binding"/>
    <property type="evidence" value="ECO:0007669"/>
    <property type="project" value="UniProtKB-KW"/>
</dbReference>